<dbReference type="EMBL" id="CP009807">
    <property type="protein sequence ID" value="ATZ48152.1"/>
    <property type="molecule type" value="Genomic_DNA"/>
</dbReference>
<accession>A0A384JCF0</accession>
<dbReference type="VEuPathDB" id="FungiDB:Bcin03g03980"/>
<reference evidence="2 3" key="2">
    <citation type="journal article" date="2012" name="Eukaryot. Cell">
        <title>Genome update of Botrytis cinerea strains B05.10 and T4.</title>
        <authorList>
            <person name="Staats M."/>
            <person name="van Kan J.A."/>
        </authorList>
    </citation>
    <scope>NUCLEOTIDE SEQUENCE [LARGE SCALE GENOMIC DNA]</scope>
    <source>
        <strain evidence="2 3">B05.10</strain>
    </source>
</reference>
<keyword evidence="3" id="KW-1185">Reference proteome</keyword>
<evidence type="ECO:0000313" key="3">
    <source>
        <dbReference type="Proteomes" id="UP000001798"/>
    </source>
</evidence>
<organism evidence="2 3">
    <name type="scientific">Botryotinia fuckeliana (strain B05.10)</name>
    <name type="common">Noble rot fungus</name>
    <name type="synonym">Botrytis cinerea</name>
    <dbReference type="NCBI Taxonomy" id="332648"/>
    <lineage>
        <taxon>Eukaryota</taxon>
        <taxon>Fungi</taxon>
        <taxon>Dikarya</taxon>
        <taxon>Ascomycota</taxon>
        <taxon>Pezizomycotina</taxon>
        <taxon>Leotiomycetes</taxon>
        <taxon>Helotiales</taxon>
        <taxon>Sclerotiniaceae</taxon>
        <taxon>Botrytis</taxon>
    </lineage>
</organism>
<feature type="region of interest" description="Disordered" evidence="1">
    <location>
        <begin position="1"/>
        <end position="23"/>
    </location>
</feature>
<dbReference type="GeneID" id="5441234"/>
<dbReference type="Proteomes" id="UP000001798">
    <property type="component" value="Chromosome 3"/>
</dbReference>
<gene>
    <name evidence="2" type="ORF">BCIN_03g03980</name>
</gene>
<evidence type="ECO:0000313" key="2">
    <source>
        <dbReference type="EMBL" id="ATZ48152.1"/>
    </source>
</evidence>
<reference evidence="2 3" key="1">
    <citation type="journal article" date="2011" name="PLoS Genet.">
        <title>Genomic analysis of the necrotrophic fungal pathogens Sclerotinia sclerotiorum and Botrytis cinerea.</title>
        <authorList>
            <person name="Amselem J."/>
            <person name="Cuomo C.A."/>
            <person name="van Kan J.A."/>
            <person name="Viaud M."/>
            <person name="Benito E.P."/>
            <person name="Couloux A."/>
            <person name="Coutinho P.M."/>
            <person name="de Vries R.P."/>
            <person name="Dyer P.S."/>
            <person name="Fillinger S."/>
            <person name="Fournier E."/>
            <person name="Gout L."/>
            <person name="Hahn M."/>
            <person name="Kohn L."/>
            <person name="Lapalu N."/>
            <person name="Plummer K.M."/>
            <person name="Pradier J.M."/>
            <person name="Quevillon E."/>
            <person name="Sharon A."/>
            <person name="Simon A."/>
            <person name="ten Have A."/>
            <person name="Tudzynski B."/>
            <person name="Tudzynski P."/>
            <person name="Wincker P."/>
            <person name="Andrew M."/>
            <person name="Anthouard V."/>
            <person name="Beever R.E."/>
            <person name="Beffa R."/>
            <person name="Benoit I."/>
            <person name="Bouzid O."/>
            <person name="Brault B."/>
            <person name="Chen Z."/>
            <person name="Choquer M."/>
            <person name="Collemare J."/>
            <person name="Cotton P."/>
            <person name="Danchin E.G."/>
            <person name="Da Silva C."/>
            <person name="Gautier A."/>
            <person name="Giraud C."/>
            <person name="Giraud T."/>
            <person name="Gonzalez C."/>
            <person name="Grossetete S."/>
            <person name="Guldener U."/>
            <person name="Henrissat B."/>
            <person name="Howlett B.J."/>
            <person name="Kodira C."/>
            <person name="Kretschmer M."/>
            <person name="Lappartient A."/>
            <person name="Leroch M."/>
            <person name="Levis C."/>
            <person name="Mauceli E."/>
            <person name="Neuveglise C."/>
            <person name="Oeser B."/>
            <person name="Pearson M."/>
            <person name="Poulain J."/>
            <person name="Poussereau N."/>
            <person name="Quesneville H."/>
            <person name="Rascle C."/>
            <person name="Schumacher J."/>
            <person name="Segurens B."/>
            <person name="Sexton A."/>
            <person name="Silva E."/>
            <person name="Sirven C."/>
            <person name="Soanes D.M."/>
            <person name="Talbot N.J."/>
            <person name="Templeton M."/>
            <person name="Yandava C."/>
            <person name="Yarden O."/>
            <person name="Zeng Q."/>
            <person name="Rollins J.A."/>
            <person name="Lebrun M.H."/>
            <person name="Dickman M."/>
        </authorList>
    </citation>
    <scope>NUCLEOTIDE SEQUENCE [LARGE SCALE GENOMIC DNA]</scope>
    <source>
        <strain evidence="2 3">B05.10</strain>
    </source>
</reference>
<dbReference type="OMA" id="FPHIKEM"/>
<dbReference type="KEGG" id="bfu:BCIN_03g03980"/>
<reference evidence="2 3" key="3">
    <citation type="journal article" date="2017" name="Mol. Plant Pathol.">
        <title>A gapless genome sequence of the fungus Botrytis cinerea.</title>
        <authorList>
            <person name="Van Kan J.A."/>
            <person name="Stassen J.H."/>
            <person name="Mosbach A."/>
            <person name="Van Der Lee T.A."/>
            <person name="Faino L."/>
            <person name="Farmer A.D."/>
            <person name="Papasotiriou D.G."/>
            <person name="Zhou S."/>
            <person name="Seidl M.F."/>
            <person name="Cottam E."/>
            <person name="Edel D."/>
            <person name="Hahn M."/>
            <person name="Schwartz D.C."/>
            <person name="Dietrich R.A."/>
            <person name="Widdison S."/>
            <person name="Scalliet G."/>
        </authorList>
    </citation>
    <scope>NUCLEOTIDE SEQUENCE [LARGE SCALE GENOMIC DNA]</scope>
    <source>
        <strain evidence="2 3">B05.10</strain>
    </source>
</reference>
<dbReference type="RefSeq" id="XP_001560609.1">
    <property type="nucleotide sequence ID" value="XM_001560559.2"/>
</dbReference>
<dbReference type="OrthoDB" id="3521531at2759"/>
<dbReference type="AlphaFoldDB" id="A0A384JCF0"/>
<proteinExistence type="predicted"/>
<name>A0A384JCF0_BOTFB</name>
<sequence>MSKIRGPKSNANRRNRATRRTDRLAHVPPHSLIDYAASPADLTIYLEFCNSRSVEGEKKLFDALVETIPKYGDETNIIHLRMILSVLPNDNERVNRRDVLARVVEIINDFPHIKEMNFCLDIHHYDLEQVRCASAIYGLKFPDWTFDMKVEDRDAQRILYNSRIDRQLRAAEAKALQRDS</sequence>
<evidence type="ECO:0000256" key="1">
    <source>
        <dbReference type="SAM" id="MobiDB-lite"/>
    </source>
</evidence>
<protein>
    <submittedName>
        <fullName evidence="2">Uncharacterized protein</fullName>
    </submittedName>
</protein>